<evidence type="ECO:0000313" key="1">
    <source>
        <dbReference type="EMBL" id="KXO15225.1"/>
    </source>
</evidence>
<accession>A0A137SS37</accession>
<gene>
    <name evidence="1" type="ORF">HMPREF3202_01905</name>
</gene>
<comment type="caution">
    <text evidence="1">The sequence shown here is derived from an EMBL/GenBank/DDBJ whole genome shotgun (WGS) entry which is preliminary data.</text>
</comment>
<dbReference type="EMBL" id="LTAG01000111">
    <property type="protein sequence ID" value="KXO15225.1"/>
    <property type="molecule type" value="Genomic_DNA"/>
</dbReference>
<protein>
    <submittedName>
        <fullName evidence="1">Uncharacterized protein</fullName>
    </submittedName>
</protein>
<organism evidence="1 2">
    <name type="scientific">Prevotella bivia</name>
    <dbReference type="NCBI Taxonomy" id="28125"/>
    <lineage>
        <taxon>Bacteria</taxon>
        <taxon>Pseudomonadati</taxon>
        <taxon>Bacteroidota</taxon>
        <taxon>Bacteroidia</taxon>
        <taxon>Bacteroidales</taxon>
        <taxon>Prevotellaceae</taxon>
        <taxon>Prevotella</taxon>
    </lineage>
</organism>
<sequence>MIIVVFIPCLRSRENFSNKGKNLYHYTFENEAFFIFLSQL</sequence>
<dbReference type="Proteomes" id="UP000070093">
    <property type="component" value="Unassembled WGS sequence"/>
</dbReference>
<proteinExistence type="predicted"/>
<dbReference type="PATRIC" id="fig|28125.4.peg.1898"/>
<evidence type="ECO:0000313" key="2">
    <source>
        <dbReference type="Proteomes" id="UP000070093"/>
    </source>
</evidence>
<reference evidence="1 2" key="1">
    <citation type="submission" date="2016-02" db="EMBL/GenBank/DDBJ databases">
        <authorList>
            <person name="Wen L."/>
            <person name="He K."/>
            <person name="Yang H."/>
        </authorList>
    </citation>
    <scope>NUCLEOTIDE SEQUENCE [LARGE SCALE GENOMIC DNA]</scope>
    <source>
        <strain evidence="1 2">GED7880</strain>
    </source>
</reference>
<name>A0A137SS37_9BACT</name>
<dbReference type="AlphaFoldDB" id="A0A137SS37"/>